<keyword evidence="1" id="KW-1133">Transmembrane helix</keyword>
<feature type="transmembrane region" description="Helical" evidence="1">
    <location>
        <begin position="7"/>
        <end position="29"/>
    </location>
</feature>
<evidence type="ECO:0000313" key="3">
    <source>
        <dbReference type="Proteomes" id="UP001596253"/>
    </source>
</evidence>
<comment type="caution">
    <text evidence="2">The sequence shown here is derived from an EMBL/GenBank/DDBJ whole genome shotgun (WGS) entry which is preliminary data.</text>
</comment>
<keyword evidence="3" id="KW-1185">Reference proteome</keyword>
<dbReference type="EMBL" id="JBHSSD010000041">
    <property type="protein sequence ID" value="MFC6164958.1"/>
    <property type="molecule type" value="Genomic_DNA"/>
</dbReference>
<keyword evidence="1" id="KW-0812">Transmembrane</keyword>
<dbReference type="Proteomes" id="UP001596253">
    <property type="component" value="Unassembled WGS sequence"/>
</dbReference>
<dbReference type="Pfam" id="PF11188">
    <property type="entry name" value="DUF2975"/>
    <property type="match status" value="1"/>
</dbReference>
<evidence type="ECO:0000313" key="2">
    <source>
        <dbReference type="EMBL" id="MFC6164958.1"/>
    </source>
</evidence>
<feature type="transmembrane region" description="Helical" evidence="1">
    <location>
        <begin position="90"/>
        <end position="108"/>
    </location>
</feature>
<evidence type="ECO:0000256" key="1">
    <source>
        <dbReference type="SAM" id="Phobius"/>
    </source>
</evidence>
<sequence length="156" mass="16943">MKKRTSLLKLALVVISLAILLAAIFVVPVMIQMGNKYLQGWGYPLGVGLYVLLGLVLVAIGQSWHLLRLIEQQAVFSVASVTALTWIKRCAYGVTAIFVVTWPLFYVITQATDAPGILLMAIILTGIALIIGIFASILAQLLANAVQLKHENELTI</sequence>
<gene>
    <name evidence="2" type="ORF">ACFP3T_09785</name>
</gene>
<organism evidence="2 3">
    <name type="scientific">Lactiplantibacillus dongliensis</name>
    <dbReference type="NCBI Taxonomy" id="2559919"/>
    <lineage>
        <taxon>Bacteria</taxon>
        <taxon>Bacillati</taxon>
        <taxon>Bacillota</taxon>
        <taxon>Bacilli</taxon>
        <taxon>Lactobacillales</taxon>
        <taxon>Lactobacillaceae</taxon>
        <taxon>Lactiplantibacillus</taxon>
    </lineage>
</organism>
<feature type="transmembrane region" description="Helical" evidence="1">
    <location>
        <begin position="41"/>
        <end position="60"/>
    </location>
</feature>
<name>A0ABW1R507_9LACO</name>
<dbReference type="RefSeq" id="WP_137639740.1">
    <property type="nucleotide sequence ID" value="NZ_BJDK01000009.1"/>
</dbReference>
<accession>A0ABW1R507</accession>
<reference evidence="3" key="1">
    <citation type="journal article" date="2019" name="Int. J. Syst. Evol. Microbiol.">
        <title>The Global Catalogue of Microorganisms (GCM) 10K type strain sequencing project: providing services to taxonomists for standard genome sequencing and annotation.</title>
        <authorList>
            <consortium name="The Broad Institute Genomics Platform"/>
            <consortium name="The Broad Institute Genome Sequencing Center for Infectious Disease"/>
            <person name="Wu L."/>
            <person name="Ma J."/>
        </authorList>
    </citation>
    <scope>NUCLEOTIDE SEQUENCE [LARGE SCALE GENOMIC DNA]</scope>
    <source>
        <strain evidence="3">CCM 8932</strain>
    </source>
</reference>
<feature type="transmembrane region" description="Helical" evidence="1">
    <location>
        <begin position="114"/>
        <end position="139"/>
    </location>
</feature>
<dbReference type="InterPro" id="IPR021354">
    <property type="entry name" value="DUF2975"/>
</dbReference>
<keyword evidence="1" id="KW-0472">Membrane</keyword>
<protein>
    <submittedName>
        <fullName evidence="2">DUF2975 domain-containing protein</fullName>
    </submittedName>
</protein>
<proteinExistence type="predicted"/>